<gene>
    <name evidence="3" type="ORF">SR858_26010</name>
</gene>
<dbReference type="Pfam" id="PF00425">
    <property type="entry name" value="Chorismate_bind"/>
    <property type="match status" value="1"/>
</dbReference>
<dbReference type="Proteomes" id="UP001326110">
    <property type="component" value="Chromosome"/>
</dbReference>
<dbReference type="PRINTS" id="PR00095">
    <property type="entry name" value="ANTSNTHASEI"/>
</dbReference>
<feature type="region of interest" description="Disordered" evidence="1">
    <location>
        <begin position="83"/>
        <end position="103"/>
    </location>
</feature>
<dbReference type="InterPro" id="IPR019999">
    <property type="entry name" value="Anth_synth_I-like"/>
</dbReference>
<dbReference type="Pfam" id="PF01063">
    <property type="entry name" value="Aminotran_4"/>
    <property type="match status" value="1"/>
</dbReference>
<dbReference type="PANTHER" id="PTHR11236">
    <property type="entry name" value="AMINOBENZOATE/ANTHRANILATE SYNTHASE"/>
    <property type="match status" value="1"/>
</dbReference>
<keyword evidence="4" id="KW-1185">Reference proteome</keyword>
<dbReference type="InterPro" id="IPR005801">
    <property type="entry name" value="ADC_synthase"/>
</dbReference>
<reference evidence="3 4" key="1">
    <citation type="submission" date="2023-11" db="EMBL/GenBank/DDBJ databases">
        <title>MicrobeMod: A computational toolkit for identifying prokaryotic methylation and restriction-modification with nanopore sequencing.</title>
        <authorList>
            <person name="Crits-Christoph A."/>
            <person name="Kang S.C."/>
            <person name="Lee H."/>
            <person name="Ostrov N."/>
        </authorList>
    </citation>
    <scope>NUCLEOTIDE SEQUENCE [LARGE SCALE GENOMIC DNA]</scope>
    <source>
        <strain evidence="3 4">ATCC 25935</strain>
    </source>
</reference>
<dbReference type="PANTHER" id="PTHR11236:SF50">
    <property type="entry name" value="AMINODEOXYCHORISMATE SYNTHASE COMPONENT 1"/>
    <property type="match status" value="1"/>
</dbReference>
<dbReference type="InterPro" id="IPR015890">
    <property type="entry name" value="Chorismate_C"/>
</dbReference>
<evidence type="ECO:0000259" key="2">
    <source>
        <dbReference type="Pfam" id="PF00425"/>
    </source>
</evidence>
<dbReference type="InterPro" id="IPR043132">
    <property type="entry name" value="BCAT-like_C"/>
</dbReference>
<dbReference type="Gene3D" id="3.30.470.10">
    <property type="match status" value="1"/>
</dbReference>
<feature type="domain" description="Chorismate-utilising enzyme C-terminal" evidence="2">
    <location>
        <begin position="165"/>
        <end position="440"/>
    </location>
</feature>
<dbReference type="SUPFAM" id="SSF56752">
    <property type="entry name" value="D-aminoacid aminotransferase-like PLP-dependent enzymes"/>
    <property type="match status" value="1"/>
</dbReference>
<dbReference type="SUPFAM" id="SSF56322">
    <property type="entry name" value="ADC synthase"/>
    <property type="match status" value="1"/>
</dbReference>
<dbReference type="InterPro" id="IPR036038">
    <property type="entry name" value="Aminotransferase-like"/>
</dbReference>
<dbReference type="EMBL" id="CP140152">
    <property type="protein sequence ID" value="WQH04451.1"/>
    <property type="molecule type" value="Genomic_DNA"/>
</dbReference>
<dbReference type="Gene3D" id="3.20.10.10">
    <property type="entry name" value="D-amino Acid Aminotransferase, subunit A, domain 2"/>
    <property type="match status" value="1"/>
</dbReference>
<dbReference type="InterPro" id="IPR043131">
    <property type="entry name" value="BCAT-like_N"/>
</dbReference>
<accession>A0ABZ0XZ20</accession>
<sequence>MTAECFALLDDASPLLDGATVAATSRLYTDHVATLRCDTIGDWRQVLDAMQAALARGEYAVTLCSYELGVALLGIADGLPGTSHRRPAATGSETPTIPDGSATAAASVHGPGAAAMTAPALLAQVLLFRRCELKTAAEVGDWLAARSFPIARPAGIANVRANIDQPAFDAALARIHAYIEAGDTYQVNYTMRLRFDAFGGIHALYARLRARQPVPYGALVQCEDGSAVLSLSPELFVRHAGGVLTARPMKGTAPAAPPTQADTHADDNLARARALAADPKNRAENLMIVDLLRNDIARVAQTGSVQVPALFDVQRYGSVLQMTSTITASLRPDATLAQVFEALYPCGSITGAPKRRAMEIIGELEPDPRGIYTGAIGWFDPTTDANPGTVGDFCLAVPIRTLALGAPDAATGVAQGEMGVGAGIVYDSASGDEYDECHLKARFLTGLPNSFEIFETMLVTPEQGVQHRARHLRRLAASAAYFGFAWDGKAANAYLDAACSMLKDEAQNGLATVAAFRLRLALAQSGAFTVQHAPLAPLPEPVRVLLAPDTTAAGDLFLRHKTSIRTRYDNAWRDAEAQGAFDTLFFNDRGELTEGGRSNVFVKVDGRWLTPALHCGVLPGVMRSVLLDDPAWQASEAVITREMLERAEELVVCNALRGAMKATL</sequence>
<proteinExistence type="predicted"/>
<evidence type="ECO:0000313" key="4">
    <source>
        <dbReference type="Proteomes" id="UP001326110"/>
    </source>
</evidence>
<dbReference type="InterPro" id="IPR001544">
    <property type="entry name" value="Aminotrans_IV"/>
</dbReference>
<evidence type="ECO:0000313" key="3">
    <source>
        <dbReference type="EMBL" id="WQH04451.1"/>
    </source>
</evidence>
<dbReference type="Gene3D" id="3.60.120.10">
    <property type="entry name" value="Anthranilate synthase"/>
    <property type="match status" value="1"/>
</dbReference>
<protein>
    <submittedName>
        <fullName evidence="3">Chorismate-binding protein</fullName>
    </submittedName>
</protein>
<name>A0ABZ0XZ20_9BURK</name>
<organism evidence="3 4">
    <name type="scientific">Duganella zoogloeoides</name>
    <dbReference type="NCBI Taxonomy" id="75659"/>
    <lineage>
        <taxon>Bacteria</taxon>
        <taxon>Pseudomonadati</taxon>
        <taxon>Pseudomonadota</taxon>
        <taxon>Betaproteobacteria</taxon>
        <taxon>Burkholderiales</taxon>
        <taxon>Oxalobacteraceae</taxon>
        <taxon>Telluria group</taxon>
        <taxon>Duganella</taxon>
    </lineage>
</organism>
<evidence type="ECO:0000256" key="1">
    <source>
        <dbReference type="SAM" id="MobiDB-lite"/>
    </source>
</evidence>